<name>A0A1D1V991_RAMVA</name>
<evidence type="ECO:0000313" key="2">
    <source>
        <dbReference type="Proteomes" id="UP000186922"/>
    </source>
</evidence>
<keyword evidence="2" id="KW-1185">Reference proteome</keyword>
<organism evidence="1 2">
    <name type="scientific">Ramazzottius varieornatus</name>
    <name type="common">Water bear</name>
    <name type="synonym">Tardigrade</name>
    <dbReference type="NCBI Taxonomy" id="947166"/>
    <lineage>
        <taxon>Eukaryota</taxon>
        <taxon>Metazoa</taxon>
        <taxon>Ecdysozoa</taxon>
        <taxon>Tardigrada</taxon>
        <taxon>Eutardigrada</taxon>
        <taxon>Parachela</taxon>
        <taxon>Hypsibioidea</taxon>
        <taxon>Ramazzottiidae</taxon>
        <taxon>Ramazzottius</taxon>
    </lineage>
</organism>
<dbReference type="EMBL" id="BDGG01000003">
    <property type="protein sequence ID" value="GAU96632.1"/>
    <property type="molecule type" value="Genomic_DNA"/>
</dbReference>
<protein>
    <submittedName>
        <fullName evidence="1">Uncharacterized protein</fullName>
    </submittedName>
</protein>
<accession>A0A1D1V991</accession>
<comment type="caution">
    <text evidence="1">The sequence shown here is derived from an EMBL/GenBank/DDBJ whole genome shotgun (WGS) entry which is preliminary data.</text>
</comment>
<proteinExistence type="predicted"/>
<evidence type="ECO:0000313" key="1">
    <source>
        <dbReference type="EMBL" id="GAU96632.1"/>
    </source>
</evidence>
<reference evidence="1 2" key="1">
    <citation type="journal article" date="2016" name="Nat. Commun.">
        <title>Extremotolerant tardigrade genome and improved radiotolerance of human cultured cells by tardigrade-unique protein.</title>
        <authorList>
            <person name="Hashimoto T."/>
            <person name="Horikawa D.D."/>
            <person name="Saito Y."/>
            <person name="Kuwahara H."/>
            <person name="Kozuka-Hata H."/>
            <person name="Shin-I T."/>
            <person name="Minakuchi Y."/>
            <person name="Ohishi K."/>
            <person name="Motoyama A."/>
            <person name="Aizu T."/>
            <person name="Enomoto A."/>
            <person name="Kondo K."/>
            <person name="Tanaka S."/>
            <person name="Hara Y."/>
            <person name="Koshikawa S."/>
            <person name="Sagara H."/>
            <person name="Miura T."/>
            <person name="Yokobori S."/>
            <person name="Miyagawa K."/>
            <person name="Suzuki Y."/>
            <person name="Kubo T."/>
            <person name="Oyama M."/>
            <person name="Kohara Y."/>
            <person name="Fujiyama A."/>
            <person name="Arakawa K."/>
            <person name="Katayama T."/>
            <person name="Toyoda A."/>
            <person name="Kunieda T."/>
        </authorList>
    </citation>
    <scope>NUCLEOTIDE SEQUENCE [LARGE SCALE GENOMIC DNA]</scope>
    <source>
        <strain evidence="1 2">YOKOZUNA-1</strain>
    </source>
</reference>
<gene>
    <name evidence="1" type="primary">RvY_08054-1</name>
    <name evidence="1" type="synonym">RvY_08054.1</name>
    <name evidence="1" type="ORF">RvY_08054</name>
</gene>
<dbReference type="Proteomes" id="UP000186922">
    <property type="component" value="Unassembled WGS sequence"/>
</dbReference>
<sequence length="64" mass="7053">MEATDSSYAAAENEELTNNFTGVEIGHRLSSFTQEEVCGYLDFDTTAVAADRELRLDSLSFLLS</sequence>
<dbReference type="AlphaFoldDB" id="A0A1D1V991"/>